<sequence>MPDSNEKNNEHSKLENKILNHIKSRIDDSDLKDKNIKVFVGRRKVIDGIIGDSSLENKLTPKSLEKLQTALYSPHKLQGSVRILDANDKEVYHVANGIRSRDKLNISSLIDQTQSESISQDSQIQDSQKSQSAENIQRSDEVSQVEVESTQQEQTVEIIELIEQNLQKAQSPEMIEESNQSTQLQSTEPNVISKELEISNSFQRINNQINSFEQQLQKINSRESLTVQPEETLKSINNLQETIQKQQEVINRLVQASQDIINSKSTVESSPVINPENSALQNFVGDIERKVKETVQGILNQIKQFIQPKLDAVKSKVDNFKNQVQQRINAVTNKIDNTRKAIETNVEKAVNTVVSNVLEAKGKAIEASVGTMLKIAGKKQEDNSIAYSTKNYDFRLQGDSISMMRKSDGKAIVDEGVVTQEATQKDLQNIEKLELASQKYVYEVAQEQPQQQDNLVEQSQQQDNLAMSLAQDVASMIRIKYNEDGIEINDDNLYSYQHNDYKFDIDLTSNENPITISLAVDESIKIFTNGSFTSDASKEDIEGITSIRNIMQEHNENLASEQQLQQSRGMGR</sequence>
<organism evidence="3 4">
    <name type="scientific">Mastigocoleus testarum BC008</name>
    <dbReference type="NCBI Taxonomy" id="371196"/>
    <lineage>
        <taxon>Bacteria</taxon>
        <taxon>Bacillati</taxon>
        <taxon>Cyanobacteriota</taxon>
        <taxon>Cyanophyceae</taxon>
        <taxon>Nostocales</taxon>
        <taxon>Hapalosiphonaceae</taxon>
        <taxon>Mastigocoleus</taxon>
    </lineage>
</organism>
<feature type="compositionally biased region" description="Low complexity" evidence="2">
    <location>
        <begin position="115"/>
        <end position="132"/>
    </location>
</feature>
<feature type="coiled-coil region" evidence="1">
    <location>
        <begin position="202"/>
        <end position="256"/>
    </location>
</feature>
<dbReference type="AlphaFoldDB" id="A0A0V7ZCJ6"/>
<gene>
    <name evidence="3" type="ORF">BC008_08645</name>
</gene>
<name>A0A0V7ZCJ6_9CYAN</name>
<dbReference type="EMBL" id="LMTZ01000161">
    <property type="protein sequence ID" value="KST62229.1"/>
    <property type="molecule type" value="Genomic_DNA"/>
</dbReference>
<keyword evidence="1" id="KW-0175">Coiled coil</keyword>
<accession>A0A0V7ZCJ6</accession>
<feature type="region of interest" description="Disordered" evidence="2">
    <location>
        <begin position="115"/>
        <end position="149"/>
    </location>
</feature>
<protein>
    <submittedName>
        <fullName evidence="3">Uncharacterized protein</fullName>
    </submittedName>
</protein>
<dbReference type="RefSeq" id="WP_027843500.1">
    <property type="nucleotide sequence ID" value="NZ_LMTZ01000161.1"/>
</dbReference>
<feature type="compositionally biased region" description="Polar residues" evidence="2">
    <location>
        <begin position="177"/>
        <end position="188"/>
    </location>
</feature>
<keyword evidence="4" id="KW-1185">Reference proteome</keyword>
<dbReference type="Proteomes" id="UP000053372">
    <property type="component" value="Unassembled WGS sequence"/>
</dbReference>
<comment type="caution">
    <text evidence="3">The sequence shown here is derived from an EMBL/GenBank/DDBJ whole genome shotgun (WGS) entry which is preliminary data.</text>
</comment>
<evidence type="ECO:0000313" key="4">
    <source>
        <dbReference type="Proteomes" id="UP000053372"/>
    </source>
</evidence>
<feature type="region of interest" description="Disordered" evidence="2">
    <location>
        <begin position="169"/>
        <end position="188"/>
    </location>
</feature>
<proteinExistence type="predicted"/>
<evidence type="ECO:0000256" key="2">
    <source>
        <dbReference type="SAM" id="MobiDB-lite"/>
    </source>
</evidence>
<dbReference type="Gene3D" id="1.20.120.20">
    <property type="entry name" value="Apolipoprotein"/>
    <property type="match status" value="1"/>
</dbReference>
<dbReference type="OrthoDB" id="476951at2"/>
<evidence type="ECO:0000313" key="3">
    <source>
        <dbReference type="EMBL" id="KST62229.1"/>
    </source>
</evidence>
<reference evidence="3 4" key="1">
    <citation type="journal article" date="2015" name="Genome Announc.">
        <title>Draft Genome of the Euendolithic (true boring) Cyanobacterium Mastigocoleus testarum strain BC008.</title>
        <authorList>
            <person name="Guida B.S."/>
            <person name="Garcia-Pichel F."/>
        </authorList>
    </citation>
    <scope>NUCLEOTIDE SEQUENCE [LARGE SCALE GENOMIC DNA]</scope>
    <source>
        <strain evidence="3 4">BC008</strain>
    </source>
</reference>
<evidence type="ECO:0000256" key="1">
    <source>
        <dbReference type="SAM" id="Coils"/>
    </source>
</evidence>